<accession>A0A2G3PMK8</accession>
<reference evidence="2 3" key="1">
    <citation type="submission" date="2017-10" db="EMBL/GenBank/DDBJ databases">
        <title>The draft genome sequence of Williamsia sp. BULT 1.1 isolated from the semi-arid grassland soils from South Africa.</title>
        <authorList>
            <person name="Kabwe M.H."/>
            <person name="Govender N."/>
            <person name="Mutseka Lunga P."/>
            <person name="Vikram S."/>
            <person name="Makhalanyane T.P."/>
        </authorList>
    </citation>
    <scope>NUCLEOTIDE SEQUENCE [LARGE SCALE GENOMIC DNA]</scope>
    <source>
        <strain evidence="2 3">BULT 1.1</strain>
    </source>
</reference>
<evidence type="ECO:0000313" key="2">
    <source>
        <dbReference type="EMBL" id="PHV66322.1"/>
    </source>
</evidence>
<dbReference type="RefSeq" id="WP_099384581.1">
    <property type="nucleotide sequence ID" value="NZ_PEBD01000010.1"/>
</dbReference>
<feature type="domain" description="CHAT" evidence="1">
    <location>
        <begin position="150"/>
        <end position="384"/>
    </location>
</feature>
<sequence>MTSAPPTRLVLRFADVGVATYASLRVVGEPARTVTWVVEEPFVVAAIEQVADALPSPRDGETMVDALQRSLLSGPFADPSTELRASYHLGLLLLSQQAWSLLLECVAAIRPVLHLTPTARLAQIPFALLALPSVYPTADQLVRAKAGAVLATGEVLARLPWEAGDLTAYTEGYRLMELVDLVMSPPANIVHAPRRPARWEERRTSPPVLILDPRVPGQTPSSPLGSVLGRPSPDSMVAEHFAGALTSHAVYPPVSDTVELFRRRDTDRNWLSVVLHDKPSRLLFVGHASAAASEVGYAERSALHLSCTALHPGLADAVGSHRPWTAADLLADTERWPMPPRVALVACASGTDHRFDEPNGLVAAMILAGSELVTATLWSLPTTAGYRSLAEGDTAIDPMGELITAVDSAHESDDPVVVLGRWQRAQMRRWRSGDVTAHPVFWASLVTFSVPDREREIGAVPAQLRGTQTATREESEER</sequence>
<organism evidence="2 3">
    <name type="scientific">Williamsia marianensis</name>
    <dbReference type="NCBI Taxonomy" id="85044"/>
    <lineage>
        <taxon>Bacteria</taxon>
        <taxon>Bacillati</taxon>
        <taxon>Actinomycetota</taxon>
        <taxon>Actinomycetes</taxon>
        <taxon>Mycobacteriales</taxon>
        <taxon>Nocardiaceae</taxon>
        <taxon>Williamsia</taxon>
    </lineage>
</organism>
<protein>
    <submittedName>
        <fullName evidence="2">CHAT domain-containing protein</fullName>
    </submittedName>
</protein>
<comment type="caution">
    <text evidence="2">The sequence shown here is derived from an EMBL/GenBank/DDBJ whole genome shotgun (WGS) entry which is preliminary data.</text>
</comment>
<dbReference type="Pfam" id="PF12770">
    <property type="entry name" value="CHAT"/>
    <property type="match status" value="1"/>
</dbReference>
<dbReference type="AlphaFoldDB" id="A0A2G3PMK8"/>
<evidence type="ECO:0000313" key="3">
    <source>
        <dbReference type="Proteomes" id="UP000225108"/>
    </source>
</evidence>
<name>A0A2G3PMK8_WILMA</name>
<gene>
    <name evidence="2" type="ORF">CSW57_17830</name>
</gene>
<evidence type="ECO:0000259" key="1">
    <source>
        <dbReference type="Pfam" id="PF12770"/>
    </source>
</evidence>
<dbReference type="InterPro" id="IPR024983">
    <property type="entry name" value="CHAT_dom"/>
</dbReference>
<dbReference type="EMBL" id="PEBD01000010">
    <property type="protein sequence ID" value="PHV66322.1"/>
    <property type="molecule type" value="Genomic_DNA"/>
</dbReference>
<proteinExistence type="predicted"/>
<dbReference type="Proteomes" id="UP000225108">
    <property type="component" value="Unassembled WGS sequence"/>
</dbReference>